<dbReference type="AlphaFoldDB" id="A0A5J5EM79"/>
<comment type="caution">
    <text evidence="1">The sequence shown here is derived from an EMBL/GenBank/DDBJ whole genome shotgun (WGS) entry which is preliminary data.</text>
</comment>
<organism evidence="1 2">
    <name type="scientific">Sphaerosporella brunnea</name>
    <dbReference type="NCBI Taxonomy" id="1250544"/>
    <lineage>
        <taxon>Eukaryota</taxon>
        <taxon>Fungi</taxon>
        <taxon>Dikarya</taxon>
        <taxon>Ascomycota</taxon>
        <taxon>Pezizomycotina</taxon>
        <taxon>Pezizomycetes</taxon>
        <taxon>Pezizales</taxon>
        <taxon>Pyronemataceae</taxon>
        <taxon>Sphaerosporella</taxon>
    </lineage>
</organism>
<dbReference type="InParanoid" id="A0A5J5EM79"/>
<keyword evidence="2" id="KW-1185">Reference proteome</keyword>
<gene>
    <name evidence="1" type="ORF">FN846DRAFT_893413</name>
</gene>
<dbReference type="EMBL" id="VXIS01000218">
    <property type="protein sequence ID" value="KAA8896264.1"/>
    <property type="molecule type" value="Genomic_DNA"/>
</dbReference>
<reference evidence="1 2" key="1">
    <citation type="submission" date="2019-09" db="EMBL/GenBank/DDBJ databases">
        <title>Draft genome of the ectomycorrhizal ascomycete Sphaerosporella brunnea.</title>
        <authorList>
            <consortium name="DOE Joint Genome Institute"/>
            <person name="Benucci G.M."/>
            <person name="Marozzi G."/>
            <person name="Antonielli L."/>
            <person name="Sanchez S."/>
            <person name="Marco P."/>
            <person name="Wang X."/>
            <person name="Falini L.B."/>
            <person name="Barry K."/>
            <person name="Haridas S."/>
            <person name="Lipzen A."/>
            <person name="Labutti K."/>
            <person name="Grigoriev I.V."/>
            <person name="Murat C."/>
            <person name="Martin F."/>
            <person name="Albertini E."/>
            <person name="Donnini D."/>
            <person name="Bonito G."/>
        </authorList>
    </citation>
    <scope>NUCLEOTIDE SEQUENCE [LARGE SCALE GENOMIC DNA]</scope>
    <source>
        <strain evidence="1 2">Sb_GMNB300</strain>
    </source>
</reference>
<protein>
    <submittedName>
        <fullName evidence="1">Uncharacterized protein</fullName>
    </submittedName>
</protein>
<dbReference type="Proteomes" id="UP000326924">
    <property type="component" value="Unassembled WGS sequence"/>
</dbReference>
<sequence length="172" mass="18920">MGTDDPGDATGILTTALGFLGLFAGDPCPALRRFAGDIDFARDSDLGGEPFSAPLTPSKPHLLARRYPASRLRTANDAKFLTLCPICHHKFRGGQERLAQLRQHLSQTVPEFLARIGGRARIQTCIPDLDAQNLIRVLLHCDKGFRGSNNLPPGGVDMAPLNAVPRFWWRFF</sequence>
<name>A0A5J5EM79_9PEZI</name>
<accession>A0A5J5EM79</accession>
<evidence type="ECO:0000313" key="1">
    <source>
        <dbReference type="EMBL" id="KAA8896264.1"/>
    </source>
</evidence>
<proteinExistence type="predicted"/>
<evidence type="ECO:0000313" key="2">
    <source>
        <dbReference type="Proteomes" id="UP000326924"/>
    </source>
</evidence>